<dbReference type="AlphaFoldDB" id="A0AAD2K5N0"/>
<evidence type="ECO:0000256" key="2">
    <source>
        <dbReference type="PROSITE-ProRule" id="PRU00047"/>
    </source>
</evidence>
<keyword evidence="5" id="KW-1185">Reference proteome</keyword>
<feature type="domain" description="CCHC-type" evidence="3">
    <location>
        <begin position="199"/>
        <end position="214"/>
    </location>
</feature>
<dbReference type="EMBL" id="CAVNYO010000423">
    <property type="protein sequence ID" value="CAK5278591.1"/>
    <property type="molecule type" value="Genomic_DNA"/>
</dbReference>
<dbReference type="GO" id="GO:0008270">
    <property type="term" value="F:zinc ion binding"/>
    <property type="evidence" value="ECO:0007669"/>
    <property type="project" value="UniProtKB-KW"/>
</dbReference>
<sequence>MSGHCVTLAANSPYFDGDKSKYLGFVDSCTTYIGAYCLEFLENTTKIFFVLFYLCNEGSTSCAASRWAMNWKNHNFEGFQGLKKGVMAKSFLEELQRLVGESNADQAAAAWLIAQQQNKWSFADYISDFEMLAVNAGYNVVTTTDSKGKYKKGDLDNILIKFLECGLSSKIASHLYNTGVPLPKVYGAFKDCCNCNIICYNCQQPGHIARNCPEPRKKCMFFNRAMMLEEIENGDKDNKFLKEITKKLHKKGF</sequence>
<evidence type="ECO:0000256" key="1">
    <source>
        <dbReference type="ARBA" id="ARBA00022664"/>
    </source>
</evidence>
<dbReference type="PROSITE" id="PS50158">
    <property type="entry name" value="ZF_CCHC"/>
    <property type="match status" value="1"/>
</dbReference>
<organism evidence="4 5">
    <name type="scientific">Mycena citricolor</name>
    <dbReference type="NCBI Taxonomy" id="2018698"/>
    <lineage>
        <taxon>Eukaryota</taxon>
        <taxon>Fungi</taxon>
        <taxon>Dikarya</taxon>
        <taxon>Basidiomycota</taxon>
        <taxon>Agaricomycotina</taxon>
        <taxon>Agaricomycetes</taxon>
        <taxon>Agaricomycetidae</taxon>
        <taxon>Agaricales</taxon>
        <taxon>Marasmiineae</taxon>
        <taxon>Mycenaceae</taxon>
        <taxon>Mycena</taxon>
    </lineage>
</organism>
<keyword evidence="2" id="KW-0862">Zinc</keyword>
<dbReference type="GO" id="GO:0006397">
    <property type="term" value="P:mRNA processing"/>
    <property type="evidence" value="ECO:0007669"/>
    <property type="project" value="UniProtKB-KW"/>
</dbReference>
<dbReference type="Proteomes" id="UP001295794">
    <property type="component" value="Unassembled WGS sequence"/>
</dbReference>
<gene>
    <name evidence="4" type="ORF">MYCIT1_LOCUS28024</name>
</gene>
<evidence type="ECO:0000313" key="4">
    <source>
        <dbReference type="EMBL" id="CAK5278591.1"/>
    </source>
</evidence>
<dbReference type="InterPro" id="IPR001878">
    <property type="entry name" value="Znf_CCHC"/>
</dbReference>
<evidence type="ECO:0000313" key="5">
    <source>
        <dbReference type="Proteomes" id="UP001295794"/>
    </source>
</evidence>
<dbReference type="InterPro" id="IPR036875">
    <property type="entry name" value="Znf_CCHC_sf"/>
</dbReference>
<reference evidence="4" key="1">
    <citation type="submission" date="2023-11" db="EMBL/GenBank/DDBJ databases">
        <authorList>
            <person name="De Vega J J."/>
            <person name="De Vega J J."/>
        </authorList>
    </citation>
    <scope>NUCLEOTIDE SEQUENCE</scope>
</reference>
<protein>
    <recommendedName>
        <fullName evidence="3">CCHC-type domain-containing protein</fullName>
    </recommendedName>
</protein>
<dbReference type="Gene3D" id="4.10.60.10">
    <property type="entry name" value="Zinc finger, CCHC-type"/>
    <property type="match status" value="1"/>
</dbReference>
<evidence type="ECO:0000259" key="3">
    <source>
        <dbReference type="PROSITE" id="PS50158"/>
    </source>
</evidence>
<dbReference type="SUPFAM" id="SSF57756">
    <property type="entry name" value="Retrovirus zinc finger-like domains"/>
    <property type="match status" value="1"/>
</dbReference>
<keyword evidence="2" id="KW-0479">Metal-binding</keyword>
<dbReference type="SMART" id="SM00343">
    <property type="entry name" value="ZnF_C2HC"/>
    <property type="match status" value="1"/>
</dbReference>
<keyword evidence="2" id="KW-0863">Zinc-finger</keyword>
<accession>A0AAD2K5N0</accession>
<dbReference type="GO" id="GO:0003676">
    <property type="term" value="F:nucleic acid binding"/>
    <property type="evidence" value="ECO:0007669"/>
    <property type="project" value="InterPro"/>
</dbReference>
<dbReference type="Pfam" id="PF00098">
    <property type="entry name" value="zf-CCHC"/>
    <property type="match status" value="1"/>
</dbReference>
<keyword evidence="1" id="KW-0507">mRNA processing</keyword>
<proteinExistence type="predicted"/>
<comment type="caution">
    <text evidence="4">The sequence shown here is derived from an EMBL/GenBank/DDBJ whole genome shotgun (WGS) entry which is preliminary data.</text>
</comment>
<name>A0AAD2K5N0_9AGAR</name>